<protein>
    <submittedName>
        <fullName evidence="1">Uncharacterized protein</fullName>
    </submittedName>
</protein>
<dbReference type="Proteomes" id="UP001152622">
    <property type="component" value="Chromosome 2"/>
</dbReference>
<evidence type="ECO:0000313" key="2">
    <source>
        <dbReference type="Proteomes" id="UP001152622"/>
    </source>
</evidence>
<reference evidence="1" key="1">
    <citation type="journal article" date="2023" name="Science">
        <title>Genome structures resolve the early diversification of teleost fishes.</title>
        <authorList>
            <person name="Parey E."/>
            <person name="Louis A."/>
            <person name="Montfort J."/>
            <person name="Bouchez O."/>
            <person name="Roques C."/>
            <person name="Iampietro C."/>
            <person name="Lluch J."/>
            <person name="Castinel A."/>
            <person name="Donnadieu C."/>
            <person name="Desvignes T."/>
            <person name="Floi Bucao C."/>
            <person name="Jouanno E."/>
            <person name="Wen M."/>
            <person name="Mejri S."/>
            <person name="Dirks R."/>
            <person name="Jansen H."/>
            <person name="Henkel C."/>
            <person name="Chen W.J."/>
            <person name="Zahm M."/>
            <person name="Cabau C."/>
            <person name="Klopp C."/>
            <person name="Thompson A.W."/>
            <person name="Robinson-Rechavi M."/>
            <person name="Braasch I."/>
            <person name="Lecointre G."/>
            <person name="Bobe J."/>
            <person name="Postlethwait J.H."/>
            <person name="Berthelot C."/>
            <person name="Roest Crollius H."/>
            <person name="Guiguen Y."/>
        </authorList>
    </citation>
    <scope>NUCLEOTIDE SEQUENCE</scope>
    <source>
        <strain evidence="1">WJC10195</strain>
    </source>
</reference>
<name>A0A9Q1G3N1_SYNKA</name>
<dbReference type="EMBL" id="JAINUF010000002">
    <property type="protein sequence ID" value="KAJ8374319.1"/>
    <property type="molecule type" value="Genomic_DNA"/>
</dbReference>
<keyword evidence="2" id="KW-1185">Reference proteome</keyword>
<accession>A0A9Q1G3N1</accession>
<comment type="caution">
    <text evidence="1">The sequence shown here is derived from an EMBL/GenBank/DDBJ whole genome shotgun (WGS) entry which is preliminary data.</text>
</comment>
<evidence type="ECO:0000313" key="1">
    <source>
        <dbReference type="EMBL" id="KAJ8374319.1"/>
    </source>
</evidence>
<sequence>MSDLLHHCCRDASRSGQSMPGVIGPAPTRLQHPIREKKTQMGIQRCGSSPGTVNPMQFLLPQSNSLSEVCWGRSFQSTWRRGSGSWRTCGRGCACSGPSAGHTGQGHVGPNPERPARRAQAQVRHQERGVLVPERLFRPQNGQDRHYKRHGLLGDAAETRDADDGFGPLFLSWSSPEEKTQKVAIFTQEMDFRYEKPPRPALLKTMTKR</sequence>
<proteinExistence type="predicted"/>
<gene>
    <name evidence="1" type="ORF">SKAU_G00048990</name>
</gene>
<organism evidence="1 2">
    <name type="scientific">Synaphobranchus kaupii</name>
    <name type="common">Kaup's arrowtooth eel</name>
    <dbReference type="NCBI Taxonomy" id="118154"/>
    <lineage>
        <taxon>Eukaryota</taxon>
        <taxon>Metazoa</taxon>
        <taxon>Chordata</taxon>
        <taxon>Craniata</taxon>
        <taxon>Vertebrata</taxon>
        <taxon>Euteleostomi</taxon>
        <taxon>Actinopterygii</taxon>
        <taxon>Neopterygii</taxon>
        <taxon>Teleostei</taxon>
        <taxon>Anguilliformes</taxon>
        <taxon>Synaphobranchidae</taxon>
        <taxon>Synaphobranchus</taxon>
    </lineage>
</organism>
<dbReference type="AlphaFoldDB" id="A0A9Q1G3N1"/>